<sequence>MGCVPRGKQGETLAAVDRLVHHAIIFEMNVESYRRRSALEAKRRRGRPAAYATIRNTGVSS</sequence>
<dbReference type="OrthoDB" id="8150723at2"/>
<protein>
    <submittedName>
        <fullName evidence="1">Uncharacterized protein</fullName>
    </submittedName>
</protein>
<gene>
    <name evidence="1" type="ORF">FJM51_22695</name>
</gene>
<proteinExistence type="predicted"/>
<reference evidence="1 2" key="1">
    <citation type="submission" date="2019-06" db="EMBL/GenBank/DDBJ databases">
        <title>A novel bacterium of genus Amaricoccus, isolated from marine sediment.</title>
        <authorList>
            <person name="Huang H."/>
            <person name="Mo K."/>
            <person name="Hu Y."/>
        </authorList>
    </citation>
    <scope>NUCLEOTIDE SEQUENCE [LARGE SCALE GENOMIC DNA]</scope>
    <source>
        <strain evidence="1 2">HB172011</strain>
    </source>
</reference>
<dbReference type="AlphaFoldDB" id="A0A501W568"/>
<dbReference type="Proteomes" id="UP000319255">
    <property type="component" value="Unassembled WGS sequence"/>
</dbReference>
<accession>A0A501W568</accession>
<name>A0A501W568_9RHOB</name>
<comment type="caution">
    <text evidence="1">The sequence shown here is derived from an EMBL/GenBank/DDBJ whole genome shotgun (WGS) entry which is preliminary data.</text>
</comment>
<dbReference type="EMBL" id="VFRP01000059">
    <property type="protein sequence ID" value="TPE45093.1"/>
    <property type="molecule type" value="Genomic_DNA"/>
</dbReference>
<evidence type="ECO:0000313" key="2">
    <source>
        <dbReference type="Proteomes" id="UP000319255"/>
    </source>
</evidence>
<evidence type="ECO:0000313" key="1">
    <source>
        <dbReference type="EMBL" id="TPE45093.1"/>
    </source>
</evidence>
<organism evidence="1 2">
    <name type="scientific">Amaricoccus solimangrovi</name>
    <dbReference type="NCBI Taxonomy" id="2589815"/>
    <lineage>
        <taxon>Bacteria</taxon>
        <taxon>Pseudomonadati</taxon>
        <taxon>Pseudomonadota</taxon>
        <taxon>Alphaproteobacteria</taxon>
        <taxon>Rhodobacterales</taxon>
        <taxon>Paracoccaceae</taxon>
        <taxon>Amaricoccus</taxon>
    </lineage>
</organism>
<keyword evidence="2" id="KW-1185">Reference proteome</keyword>